<dbReference type="InterPro" id="IPR004812">
    <property type="entry name" value="Efflux_drug-R_Bcr/CmlA"/>
</dbReference>
<dbReference type="InterPro" id="IPR020846">
    <property type="entry name" value="MFS_dom"/>
</dbReference>
<evidence type="ECO:0000256" key="6">
    <source>
        <dbReference type="ARBA" id="ARBA00022989"/>
    </source>
</evidence>
<evidence type="ECO:0000259" key="9">
    <source>
        <dbReference type="PROSITE" id="PS50850"/>
    </source>
</evidence>
<gene>
    <name evidence="10" type="ORF">ACFO0G_12090</name>
</gene>
<name>A0ABV8WJ90_9MICC</name>
<dbReference type="SUPFAM" id="SSF103473">
    <property type="entry name" value="MFS general substrate transporter"/>
    <property type="match status" value="1"/>
</dbReference>
<dbReference type="RefSeq" id="WP_286399922.1">
    <property type="nucleotide sequence ID" value="NZ_JBHSDQ010000004.1"/>
</dbReference>
<comment type="caution">
    <text evidence="10">The sequence shown here is derived from an EMBL/GenBank/DDBJ whole genome shotgun (WGS) entry which is preliminary data.</text>
</comment>
<feature type="transmembrane region" description="Helical" evidence="8">
    <location>
        <begin position="144"/>
        <end position="162"/>
    </location>
</feature>
<evidence type="ECO:0000256" key="8">
    <source>
        <dbReference type="SAM" id="Phobius"/>
    </source>
</evidence>
<comment type="subcellular location">
    <subcellularLocation>
        <location evidence="1">Cell membrane</location>
        <topology evidence="1">Multi-pass membrane protein</topology>
    </subcellularLocation>
</comment>
<keyword evidence="5 8" id="KW-0812">Transmembrane</keyword>
<dbReference type="PANTHER" id="PTHR23502:SF132">
    <property type="entry name" value="POLYAMINE TRANSPORTER 2-RELATED"/>
    <property type="match status" value="1"/>
</dbReference>
<dbReference type="Gene3D" id="1.20.1720.10">
    <property type="entry name" value="Multidrug resistance protein D"/>
    <property type="match status" value="1"/>
</dbReference>
<sequence length="424" mass="44114">MTDSSHPRTTSKQAPRSFKYVLMLGALAALPALTTDMYLPSLPAVEADLHTTQTAAQLTLSGTLVGAGFGQLVIGPFSDRFGRRLPLIIGITLHVAISLLCSMTPNIETLTGLRVLQGFFNAAAAVVALAVIRDRFVGSAAAQLLSRLMLVIGVAPLLAPTVGQAIAGAWNWRAVFYALALIGVVLVAIVLKFMPETLPEDRRSPGHPKHVARAYWALLRDRHFMALAVIPGLGLALIMSYVVGSPFVFQNEYGLTAQQFALVFALNGAALVLSAQLNAALVKKFPPVRLLRTALLVQLVLALLLLVVVATGAGGAFGAVAGLWLVLSMQGMVPANASVLALHNYGHMAGTAAAVIGALQSGVAGLVSPLVGVLGGNSLSMVIVMIGSCALAVTVLAVGTPAYRKGGWAEHAGRDDGQRVSADD</sequence>
<dbReference type="InterPro" id="IPR036259">
    <property type="entry name" value="MFS_trans_sf"/>
</dbReference>
<evidence type="ECO:0000256" key="4">
    <source>
        <dbReference type="ARBA" id="ARBA00022475"/>
    </source>
</evidence>
<dbReference type="CDD" id="cd17320">
    <property type="entry name" value="MFS_MdfA_MDR_like"/>
    <property type="match status" value="1"/>
</dbReference>
<evidence type="ECO:0000256" key="3">
    <source>
        <dbReference type="ARBA" id="ARBA00022448"/>
    </source>
</evidence>
<feature type="transmembrane region" description="Helical" evidence="8">
    <location>
        <begin position="59"/>
        <end position="78"/>
    </location>
</feature>
<evidence type="ECO:0000313" key="10">
    <source>
        <dbReference type="EMBL" id="MFC4396832.1"/>
    </source>
</evidence>
<keyword evidence="4" id="KW-1003">Cell membrane</keyword>
<dbReference type="PROSITE" id="PS50850">
    <property type="entry name" value="MFS"/>
    <property type="match status" value="1"/>
</dbReference>
<dbReference type="InterPro" id="IPR011701">
    <property type="entry name" value="MFS"/>
</dbReference>
<protein>
    <submittedName>
        <fullName evidence="10">Multidrug effflux MFS transporter</fullName>
    </submittedName>
</protein>
<proteinExistence type="inferred from homology"/>
<dbReference type="Proteomes" id="UP001595778">
    <property type="component" value="Unassembled WGS sequence"/>
</dbReference>
<keyword evidence="6 8" id="KW-1133">Transmembrane helix</keyword>
<feature type="transmembrane region" description="Helical" evidence="8">
    <location>
        <begin position="113"/>
        <end position="132"/>
    </location>
</feature>
<feature type="transmembrane region" description="Helical" evidence="8">
    <location>
        <begin position="294"/>
        <end position="327"/>
    </location>
</feature>
<dbReference type="EMBL" id="JBHSDQ010000004">
    <property type="protein sequence ID" value="MFC4396832.1"/>
    <property type="molecule type" value="Genomic_DNA"/>
</dbReference>
<reference evidence="11" key="1">
    <citation type="journal article" date="2019" name="Int. J. Syst. Evol. Microbiol.">
        <title>The Global Catalogue of Microorganisms (GCM) 10K type strain sequencing project: providing services to taxonomists for standard genome sequencing and annotation.</title>
        <authorList>
            <consortium name="The Broad Institute Genomics Platform"/>
            <consortium name="The Broad Institute Genome Sequencing Center for Infectious Disease"/>
            <person name="Wu L."/>
            <person name="Ma J."/>
        </authorList>
    </citation>
    <scope>NUCLEOTIDE SEQUENCE [LARGE SCALE GENOMIC DNA]</scope>
    <source>
        <strain evidence="11">PJ61</strain>
    </source>
</reference>
<feature type="transmembrane region" description="Helical" evidence="8">
    <location>
        <begin position="174"/>
        <end position="194"/>
    </location>
</feature>
<feature type="domain" description="Major facilitator superfamily (MFS) profile" evidence="9">
    <location>
        <begin position="20"/>
        <end position="404"/>
    </location>
</feature>
<feature type="transmembrane region" description="Helical" evidence="8">
    <location>
        <begin position="20"/>
        <end position="39"/>
    </location>
</feature>
<feature type="transmembrane region" description="Helical" evidence="8">
    <location>
        <begin position="347"/>
        <end position="367"/>
    </location>
</feature>
<dbReference type="InterPro" id="IPR005829">
    <property type="entry name" value="Sugar_transporter_CS"/>
</dbReference>
<keyword evidence="11" id="KW-1185">Reference proteome</keyword>
<dbReference type="PANTHER" id="PTHR23502">
    <property type="entry name" value="MAJOR FACILITATOR SUPERFAMILY"/>
    <property type="match status" value="1"/>
</dbReference>
<feature type="transmembrane region" description="Helical" evidence="8">
    <location>
        <begin position="260"/>
        <end position="282"/>
    </location>
</feature>
<keyword evidence="3" id="KW-0813">Transport</keyword>
<evidence type="ECO:0000256" key="1">
    <source>
        <dbReference type="ARBA" id="ARBA00004651"/>
    </source>
</evidence>
<dbReference type="PROSITE" id="PS00216">
    <property type="entry name" value="SUGAR_TRANSPORT_1"/>
    <property type="match status" value="1"/>
</dbReference>
<evidence type="ECO:0000256" key="7">
    <source>
        <dbReference type="ARBA" id="ARBA00023136"/>
    </source>
</evidence>
<feature type="transmembrane region" description="Helical" evidence="8">
    <location>
        <begin position="85"/>
        <end position="107"/>
    </location>
</feature>
<comment type="similarity">
    <text evidence="2">Belongs to the major facilitator superfamily. Bcr/CmlA family.</text>
</comment>
<feature type="transmembrane region" description="Helical" evidence="8">
    <location>
        <begin position="379"/>
        <end position="398"/>
    </location>
</feature>
<evidence type="ECO:0000256" key="2">
    <source>
        <dbReference type="ARBA" id="ARBA00006236"/>
    </source>
</evidence>
<evidence type="ECO:0000313" key="11">
    <source>
        <dbReference type="Proteomes" id="UP001595778"/>
    </source>
</evidence>
<dbReference type="Pfam" id="PF07690">
    <property type="entry name" value="MFS_1"/>
    <property type="match status" value="1"/>
</dbReference>
<accession>A0ABV8WJ90</accession>
<keyword evidence="7 8" id="KW-0472">Membrane</keyword>
<organism evidence="10 11">
    <name type="scientific">Arthrobacter sedimenti</name>
    <dbReference type="NCBI Taxonomy" id="2694931"/>
    <lineage>
        <taxon>Bacteria</taxon>
        <taxon>Bacillati</taxon>
        <taxon>Actinomycetota</taxon>
        <taxon>Actinomycetes</taxon>
        <taxon>Micrococcales</taxon>
        <taxon>Micrococcaceae</taxon>
        <taxon>Arthrobacter</taxon>
    </lineage>
</organism>
<dbReference type="NCBIfam" id="TIGR00710">
    <property type="entry name" value="efflux_Bcr_CflA"/>
    <property type="match status" value="1"/>
</dbReference>
<feature type="transmembrane region" description="Helical" evidence="8">
    <location>
        <begin position="224"/>
        <end position="248"/>
    </location>
</feature>
<evidence type="ECO:0000256" key="5">
    <source>
        <dbReference type="ARBA" id="ARBA00022692"/>
    </source>
</evidence>